<evidence type="ECO:0000256" key="7">
    <source>
        <dbReference type="ARBA" id="ARBA00023146"/>
    </source>
</evidence>
<evidence type="ECO:0000256" key="4">
    <source>
        <dbReference type="ARBA" id="ARBA00022741"/>
    </source>
</evidence>
<dbReference type="SUPFAM" id="SSF52374">
    <property type="entry name" value="Nucleotidylyl transferase"/>
    <property type="match status" value="1"/>
</dbReference>
<dbReference type="InterPro" id="IPR048044">
    <property type="entry name" value="Valyl-tRNA_ligase_actino"/>
</dbReference>
<feature type="domain" description="Methionyl/Valyl/Leucyl/Isoleucyl-tRNA synthetase anticodon-binding" evidence="12">
    <location>
        <begin position="652"/>
        <end position="789"/>
    </location>
</feature>
<dbReference type="InterPro" id="IPR002300">
    <property type="entry name" value="aa-tRNA-synth_Ia"/>
</dbReference>
<evidence type="ECO:0000259" key="11">
    <source>
        <dbReference type="Pfam" id="PF00133"/>
    </source>
</evidence>
<keyword evidence="4 10" id="KW-0547">Nucleotide-binding</keyword>
<evidence type="ECO:0000256" key="2">
    <source>
        <dbReference type="ARBA" id="ARBA00022490"/>
    </source>
</evidence>
<evidence type="ECO:0000313" key="14">
    <source>
        <dbReference type="Proteomes" id="UP000587760"/>
    </source>
</evidence>
<sequence length="838" mass="96312">MKHFDSKAAEEKWSRFWQEQGTYRFDENSSRDVFSVDTPPPTVSGSLHIGHVFSYTHTDIICRFERMRGKNVFYPIGWDDNGLPTERRVQNYFNIQCDPSIPYEEGLSFEKAESKAAKKRSEKISRKNFIEHCRRLTAEDEGVFKNLWMRNGLSVEWEREYSTIDADSMKAAQFSFIDLYGKGHLYSTAAPVMWDIDFETAVAQAEIEDREEESYYHFINFTTESGETIKIATTRPELLPACVGITAHPDDDRYRHLFGKQALTPLFHVPVPIFPSPEADPEKGTGILMVCTFGDSMDVEWWKREELPLRQIIHSDGTLTAPPFGEENWPSENPGSAKKHMEVLAGKSVKAARKIIIDLLEDNEEGINYTAGDPLKTVHPVRYYEKGKRPLEILSSRQWFVSLLDKKEMLLKAGDDLKWHPAHMGKRYRDWTENLKFDWCISRQRYFGVPIPAWYRLDRDGQPDYSSPLLPEVEALPVDPASDCPEGYHESQRDVPGGFAAEKDIFDTWFTSSLTPQISAGWGKIPLSIRPQSHEIIRTWTFYTIAKSLLHENSLPWRDVLISGWILDRDRKKMSKSKGNVLTPEEWFDRYGADSIRYWAAGARLGTDTAFDEQVLKTGRKLVTKIFNAAKFVFSFNLPDRQPMRELDLSFAASLENMLFRTTGYFDSYNFSGALEEIESFFWNSFCDAYLELVKGRAKEGDYSAVYTLRESLIKLLKALAPFLPFITEEMWHRIPDREAGCNSIHRENWPAGEERSADEVALFQLAAACLREVHSRKSEAGVSLKTPVAEAEFSLNGKDRILFPFLEEDLKRTGWIEKIILRDTDGADKPSLTAEFK</sequence>
<dbReference type="GO" id="GO:0002161">
    <property type="term" value="F:aminoacyl-tRNA deacylase activity"/>
    <property type="evidence" value="ECO:0007669"/>
    <property type="project" value="InterPro"/>
</dbReference>
<proteinExistence type="inferred from homology"/>
<keyword evidence="14" id="KW-1185">Reference proteome</keyword>
<keyword evidence="6 10" id="KW-0648">Protein biosynthesis</keyword>
<dbReference type="Pfam" id="PF08264">
    <property type="entry name" value="Anticodon_1"/>
    <property type="match status" value="1"/>
</dbReference>
<evidence type="ECO:0000313" key="13">
    <source>
        <dbReference type="EMBL" id="MBB6479728.1"/>
    </source>
</evidence>
<dbReference type="GO" id="GO:0004832">
    <property type="term" value="F:valine-tRNA ligase activity"/>
    <property type="evidence" value="ECO:0007669"/>
    <property type="project" value="UniProtKB-UniRule"/>
</dbReference>
<evidence type="ECO:0000256" key="10">
    <source>
        <dbReference type="RuleBase" id="RU363035"/>
    </source>
</evidence>
<dbReference type="GO" id="GO:0005524">
    <property type="term" value="F:ATP binding"/>
    <property type="evidence" value="ECO:0007669"/>
    <property type="project" value="UniProtKB-KW"/>
</dbReference>
<keyword evidence="5 10" id="KW-0067">ATP-binding</keyword>
<dbReference type="PANTHER" id="PTHR11946:SF93">
    <property type="entry name" value="VALINE--TRNA LIGASE, CHLOROPLASTIC_MITOCHONDRIAL 2"/>
    <property type="match status" value="1"/>
</dbReference>
<dbReference type="GO" id="GO:0006438">
    <property type="term" value="P:valyl-tRNA aminoacylation"/>
    <property type="evidence" value="ECO:0007669"/>
    <property type="project" value="UniProtKB-UniRule"/>
</dbReference>
<feature type="domain" description="Aminoacyl-tRNA synthetase class Ia" evidence="11">
    <location>
        <begin position="13"/>
        <end position="611"/>
    </location>
</feature>
<reference evidence="13 14" key="1">
    <citation type="submission" date="2020-08" db="EMBL/GenBank/DDBJ databases">
        <title>Genomic Encyclopedia of Type Strains, Phase IV (KMG-IV): sequencing the most valuable type-strain genomes for metagenomic binning, comparative biology and taxonomic classification.</title>
        <authorList>
            <person name="Goeker M."/>
        </authorList>
    </citation>
    <scope>NUCLEOTIDE SEQUENCE [LARGE SCALE GENOMIC DNA]</scope>
    <source>
        <strain evidence="13 14">DSM 2461</strain>
    </source>
</reference>
<dbReference type="InterPro" id="IPR009080">
    <property type="entry name" value="tRNAsynth_Ia_anticodon-bd"/>
</dbReference>
<comment type="catalytic activity">
    <reaction evidence="8">
        <text>tRNA(Val) + L-valine + ATP = L-valyl-tRNA(Val) + AMP + diphosphate</text>
        <dbReference type="Rhea" id="RHEA:10704"/>
        <dbReference type="Rhea" id="RHEA-COMP:9672"/>
        <dbReference type="Rhea" id="RHEA-COMP:9708"/>
        <dbReference type="ChEBI" id="CHEBI:30616"/>
        <dbReference type="ChEBI" id="CHEBI:33019"/>
        <dbReference type="ChEBI" id="CHEBI:57762"/>
        <dbReference type="ChEBI" id="CHEBI:78442"/>
        <dbReference type="ChEBI" id="CHEBI:78537"/>
        <dbReference type="ChEBI" id="CHEBI:456215"/>
        <dbReference type="EC" id="6.1.1.9"/>
    </reaction>
</comment>
<dbReference type="RefSeq" id="WP_184745210.1">
    <property type="nucleotide sequence ID" value="NZ_JACHGJ010000002.1"/>
</dbReference>
<dbReference type="NCBIfam" id="NF000540">
    <property type="entry name" value="alt_ValS"/>
    <property type="match status" value="1"/>
</dbReference>
<dbReference type="Pfam" id="PF00133">
    <property type="entry name" value="tRNA-synt_1"/>
    <property type="match status" value="1"/>
</dbReference>
<dbReference type="Gene3D" id="3.40.50.620">
    <property type="entry name" value="HUPs"/>
    <property type="match status" value="2"/>
</dbReference>
<dbReference type="NCBIfam" id="TIGR00422">
    <property type="entry name" value="valS"/>
    <property type="match status" value="1"/>
</dbReference>
<dbReference type="AlphaFoldDB" id="A0A841RAM0"/>
<keyword evidence="7 10" id="KW-0030">Aminoacyl-tRNA synthetase</keyword>
<dbReference type="CDD" id="cd07962">
    <property type="entry name" value="Anticodon_Ia_Val"/>
    <property type="match status" value="1"/>
</dbReference>
<accession>A0A841RAM0</accession>
<gene>
    <name evidence="13" type="ORF">HNR50_001386</name>
</gene>
<evidence type="ECO:0000259" key="12">
    <source>
        <dbReference type="Pfam" id="PF08264"/>
    </source>
</evidence>
<dbReference type="InterPro" id="IPR022874">
    <property type="entry name" value="Valine-tRNA_ligase_type_2"/>
</dbReference>
<evidence type="ECO:0000256" key="3">
    <source>
        <dbReference type="ARBA" id="ARBA00022598"/>
    </source>
</evidence>
<dbReference type="SUPFAM" id="SSF50677">
    <property type="entry name" value="ValRS/IleRS/LeuRS editing domain"/>
    <property type="match status" value="1"/>
</dbReference>
<organism evidence="13 14">
    <name type="scientific">Spirochaeta isovalerica</name>
    <dbReference type="NCBI Taxonomy" id="150"/>
    <lineage>
        <taxon>Bacteria</taxon>
        <taxon>Pseudomonadati</taxon>
        <taxon>Spirochaetota</taxon>
        <taxon>Spirochaetia</taxon>
        <taxon>Spirochaetales</taxon>
        <taxon>Spirochaetaceae</taxon>
        <taxon>Spirochaeta</taxon>
    </lineage>
</organism>
<evidence type="ECO:0000256" key="6">
    <source>
        <dbReference type="ARBA" id="ARBA00022917"/>
    </source>
</evidence>
<dbReference type="PROSITE" id="PS00178">
    <property type="entry name" value="AA_TRNA_LIGASE_I"/>
    <property type="match status" value="1"/>
</dbReference>
<dbReference type="EC" id="6.1.1.9" evidence="1 9"/>
<dbReference type="InterPro" id="IPR009008">
    <property type="entry name" value="Val/Leu/Ile-tRNA-synth_edit"/>
</dbReference>
<evidence type="ECO:0000256" key="1">
    <source>
        <dbReference type="ARBA" id="ARBA00013169"/>
    </source>
</evidence>
<dbReference type="Proteomes" id="UP000587760">
    <property type="component" value="Unassembled WGS sequence"/>
</dbReference>
<dbReference type="GO" id="GO:0005829">
    <property type="term" value="C:cytosol"/>
    <property type="evidence" value="ECO:0007669"/>
    <property type="project" value="TreeGrafter"/>
</dbReference>
<dbReference type="InterPro" id="IPR002303">
    <property type="entry name" value="Valyl-tRNA_ligase"/>
</dbReference>
<dbReference type="InterPro" id="IPR013155">
    <property type="entry name" value="M/V/L/I-tRNA-synth_anticd-bd"/>
</dbReference>
<dbReference type="NCBIfam" id="NF009687">
    <property type="entry name" value="PRK13208.1"/>
    <property type="match status" value="1"/>
</dbReference>
<protein>
    <recommendedName>
        <fullName evidence="1 9">Valine--tRNA ligase</fullName>
        <ecNumber evidence="1 9">6.1.1.9</ecNumber>
    </recommendedName>
</protein>
<dbReference type="PANTHER" id="PTHR11946">
    <property type="entry name" value="VALYL-TRNA SYNTHETASES"/>
    <property type="match status" value="1"/>
</dbReference>
<keyword evidence="2" id="KW-0963">Cytoplasm</keyword>
<dbReference type="EMBL" id="JACHGJ010000002">
    <property type="protein sequence ID" value="MBB6479728.1"/>
    <property type="molecule type" value="Genomic_DNA"/>
</dbReference>
<dbReference type="PRINTS" id="PR00986">
    <property type="entry name" value="TRNASYNTHVAL"/>
</dbReference>
<dbReference type="Gene3D" id="1.10.730.10">
    <property type="entry name" value="Isoleucyl-tRNA Synthetase, Domain 1"/>
    <property type="match status" value="1"/>
</dbReference>
<comment type="similarity">
    <text evidence="10">Belongs to the class-I aminoacyl-tRNA synthetase family.</text>
</comment>
<dbReference type="InterPro" id="IPR033705">
    <property type="entry name" value="Anticodon_Ia_Val"/>
</dbReference>
<comment type="caution">
    <text evidence="13">The sequence shown here is derived from an EMBL/GenBank/DDBJ whole genome shotgun (WGS) entry which is preliminary data.</text>
</comment>
<name>A0A841RAM0_9SPIO</name>
<keyword evidence="3 10" id="KW-0436">Ligase</keyword>
<evidence type="ECO:0000256" key="9">
    <source>
        <dbReference type="NCBIfam" id="TIGR00422"/>
    </source>
</evidence>
<evidence type="ECO:0000256" key="5">
    <source>
        <dbReference type="ARBA" id="ARBA00022840"/>
    </source>
</evidence>
<evidence type="ECO:0000256" key="8">
    <source>
        <dbReference type="ARBA" id="ARBA00047552"/>
    </source>
</evidence>
<dbReference type="InterPro" id="IPR001412">
    <property type="entry name" value="aa-tRNA-synth_I_CS"/>
</dbReference>
<dbReference type="SUPFAM" id="SSF47323">
    <property type="entry name" value="Anticodon-binding domain of a subclass of class I aminoacyl-tRNA synthetases"/>
    <property type="match status" value="1"/>
</dbReference>
<dbReference type="InterPro" id="IPR014729">
    <property type="entry name" value="Rossmann-like_a/b/a_fold"/>
</dbReference>
<dbReference type="HAMAP" id="MF_02005">
    <property type="entry name" value="Val_tRNA_synth_type2"/>
    <property type="match status" value="1"/>
</dbReference>